<feature type="domain" description="Reverse transcriptase zinc-binding" evidence="1">
    <location>
        <begin position="42"/>
        <end position="128"/>
    </location>
</feature>
<protein>
    <recommendedName>
        <fullName evidence="1">Reverse transcriptase zinc-binding domain-containing protein</fullName>
    </recommendedName>
</protein>
<dbReference type="Pfam" id="PF13966">
    <property type="entry name" value="zf-RVT"/>
    <property type="match status" value="1"/>
</dbReference>
<gene>
    <name evidence="2" type="ORF">MTR67_025124</name>
</gene>
<evidence type="ECO:0000259" key="1">
    <source>
        <dbReference type="Pfam" id="PF13966"/>
    </source>
</evidence>
<accession>A0AAF0QWK6</accession>
<sequence length="193" mass="22582">MYDPSPSHELSVLSQHAPQIQTHAYHVKCVRLEWSKDKNGKFSVNSAYKELNSSVVKERDWSWKMIWKPKIPYKVNCFTWLLAKEVILTQENLSKRGHQLVAECFLCGEQPETINHLFLHCKWTNQLWRMFICLKGIRWVKPGSIAGVLRCWNKDGMVSKKEERWKIVPACIWWSVWIERNSGCPQLLSAGSP</sequence>
<organism evidence="2 3">
    <name type="scientific">Solanum verrucosum</name>
    <dbReference type="NCBI Taxonomy" id="315347"/>
    <lineage>
        <taxon>Eukaryota</taxon>
        <taxon>Viridiplantae</taxon>
        <taxon>Streptophyta</taxon>
        <taxon>Embryophyta</taxon>
        <taxon>Tracheophyta</taxon>
        <taxon>Spermatophyta</taxon>
        <taxon>Magnoliopsida</taxon>
        <taxon>eudicotyledons</taxon>
        <taxon>Gunneridae</taxon>
        <taxon>Pentapetalae</taxon>
        <taxon>asterids</taxon>
        <taxon>lamiids</taxon>
        <taxon>Solanales</taxon>
        <taxon>Solanaceae</taxon>
        <taxon>Solanoideae</taxon>
        <taxon>Solaneae</taxon>
        <taxon>Solanum</taxon>
    </lineage>
</organism>
<name>A0AAF0QWK6_SOLVR</name>
<evidence type="ECO:0000313" key="2">
    <source>
        <dbReference type="EMBL" id="WMV31739.1"/>
    </source>
</evidence>
<reference evidence="2" key="1">
    <citation type="submission" date="2023-08" db="EMBL/GenBank/DDBJ databases">
        <title>A de novo genome assembly of Solanum verrucosum Schlechtendal, a Mexican diploid species geographically isolated from the other diploid A-genome species in potato relatives.</title>
        <authorList>
            <person name="Hosaka K."/>
        </authorList>
    </citation>
    <scope>NUCLEOTIDE SEQUENCE</scope>
    <source>
        <tissue evidence="2">Young leaves</tissue>
    </source>
</reference>
<dbReference type="AlphaFoldDB" id="A0AAF0QWK6"/>
<proteinExistence type="predicted"/>
<dbReference type="EMBL" id="CP133616">
    <property type="protein sequence ID" value="WMV31739.1"/>
    <property type="molecule type" value="Genomic_DNA"/>
</dbReference>
<dbReference type="InterPro" id="IPR026960">
    <property type="entry name" value="RVT-Znf"/>
</dbReference>
<keyword evidence="3" id="KW-1185">Reference proteome</keyword>
<evidence type="ECO:0000313" key="3">
    <source>
        <dbReference type="Proteomes" id="UP001234989"/>
    </source>
</evidence>
<dbReference type="Proteomes" id="UP001234989">
    <property type="component" value="Chromosome 5"/>
</dbReference>